<sequence length="269" mass="30484">MAARVRWRDSGSGTPSRLDCNNGYLVCLQRRDLPAGPYWIDGRPTPRMPISSGQFLLLDLNEEHASLNYASVDCVSIYCSRDALNRFQEEHELPPIGQLRSARGIAFEDDVIRNLGECLVPAFEWPETANQLFVDHVALALLAHLTGLYGEQPAVLRPFRGGLSPWQERRAKDILLTHIDGKVGLVELARECGLSRSHFARAFRTATGLPPHKWLLARRIELAQELLRNPKLSLKEIAIRCGFTDQSHFTRVFSRLMHASPGDWRRLRL</sequence>
<proteinExistence type="predicted"/>
<dbReference type="InterPro" id="IPR050204">
    <property type="entry name" value="AraC_XylS_family_regulators"/>
</dbReference>
<dbReference type="InterPro" id="IPR009057">
    <property type="entry name" value="Homeodomain-like_sf"/>
</dbReference>
<gene>
    <name evidence="5" type="ORF">GR328_18080</name>
</gene>
<name>A0A7X3SQB7_9HYPH</name>
<dbReference type="GO" id="GO:0003700">
    <property type="term" value="F:DNA-binding transcription factor activity"/>
    <property type="evidence" value="ECO:0007669"/>
    <property type="project" value="InterPro"/>
</dbReference>
<comment type="caution">
    <text evidence="5">The sequence shown here is derived from an EMBL/GenBank/DDBJ whole genome shotgun (WGS) entry which is preliminary data.</text>
</comment>
<organism evidence="5 6">
    <name type="scientific">Microvirga makkahensis</name>
    <dbReference type="NCBI Taxonomy" id="1128670"/>
    <lineage>
        <taxon>Bacteria</taxon>
        <taxon>Pseudomonadati</taxon>
        <taxon>Pseudomonadota</taxon>
        <taxon>Alphaproteobacteria</taxon>
        <taxon>Hyphomicrobiales</taxon>
        <taxon>Methylobacteriaceae</taxon>
        <taxon>Microvirga</taxon>
    </lineage>
</organism>
<dbReference type="PANTHER" id="PTHR46796:SF14">
    <property type="entry name" value="TRANSCRIPTIONAL REGULATORY PROTEIN"/>
    <property type="match status" value="1"/>
</dbReference>
<dbReference type="PROSITE" id="PS01124">
    <property type="entry name" value="HTH_ARAC_FAMILY_2"/>
    <property type="match status" value="1"/>
</dbReference>
<dbReference type="PRINTS" id="PR00032">
    <property type="entry name" value="HTHARAC"/>
</dbReference>
<evidence type="ECO:0000256" key="1">
    <source>
        <dbReference type="ARBA" id="ARBA00023015"/>
    </source>
</evidence>
<evidence type="ECO:0000313" key="5">
    <source>
        <dbReference type="EMBL" id="MXQ13337.1"/>
    </source>
</evidence>
<dbReference type="SMART" id="SM00342">
    <property type="entry name" value="HTH_ARAC"/>
    <property type="match status" value="1"/>
</dbReference>
<evidence type="ECO:0000256" key="3">
    <source>
        <dbReference type="ARBA" id="ARBA00023163"/>
    </source>
</evidence>
<dbReference type="Proteomes" id="UP000436483">
    <property type="component" value="Unassembled WGS sequence"/>
</dbReference>
<dbReference type="OrthoDB" id="110167at2"/>
<keyword evidence="3" id="KW-0804">Transcription</keyword>
<reference evidence="5 6" key="1">
    <citation type="submission" date="2019-12" db="EMBL/GenBank/DDBJ databases">
        <authorList>
            <person name="Yuan C.-G."/>
        </authorList>
    </citation>
    <scope>NUCLEOTIDE SEQUENCE [LARGE SCALE GENOMIC DNA]</scope>
    <source>
        <strain evidence="5 6">KCTC 23863</strain>
    </source>
</reference>
<protein>
    <submittedName>
        <fullName evidence="5">Helix-turn-helix domain-containing protein</fullName>
    </submittedName>
</protein>
<feature type="domain" description="HTH araC/xylS-type" evidence="4">
    <location>
        <begin position="169"/>
        <end position="267"/>
    </location>
</feature>
<dbReference type="InterPro" id="IPR020449">
    <property type="entry name" value="Tscrpt_reg_AraC-type_HTH"/>
</dbReference>
<dbReference type="PANTHER" id="PTHR46796">
    <property type="entry name" value="HTH-TYPE TRANSCRIPTIONAL ACTIVATOR RHAS-RELATED"/>
    <property type="match status" value="1"/>
</dbReference>
<keyword evidence="2" id="KW-0238">DNA-binding</keyword>
<dbReference type="SUPFAM" id="SSF46689">
    <property type="entry name" value="Homeodomain-like"/>
    <property type="match status" value="2"/>
</dbReference>
<dbReference type="AlphaFoldDB" id="A0A7X3SQB7"/>
<evidence type="ECO:0000256" key="2">
    <source>
        <dbReference type="ARBA" id="ARBA00023125"/>
    </source>
</evidence>
<dbReference type="GO" id="GO:0043565">
    <property type="term" value="F:sequence-specific DNA binding"/>
    <property type="evidence" value="ECO:0007669"/>
    <property type="project" value="InterPro"/>
</dbReference>
<dbReference type="InterPro" id="IPR018060">
    <property type="entry name" value="HTH_AraC"/>
</dbReference>
<keyword evidence="1" id="KW-0805">Transcription regulation</keyword>
<accession>A0A7X3SQB7</accession>
<dbReference type="EMBL" id="WURB01000015">
    <property type="protein sequence ID" value="MXQ13337.1"/>
    <property type="molecule type" value="Genomic_DNA"/>
</dbReference>
<dbReference type="Gene3D" id="1.10.10.60">
    <property type="entry name" value="Homeodomain-like"/>
    <property type="match status" value="2"/>
</dbReference>
<evidence type="ECO:0000313" key="6">
    <source>
        <dbReference type="Proteomes" id="UP000436483"/>
    </source>
</evidence>
<keyword evidence="6" id="KW-1185">Reference proteome</keyword>
<dbReference type="Pfam" id="PF12833">
    <property type="entry name" value="HTH_18"/>
    <property type="match status" value="1"/>
</dbReference>
<evidence type="ECO:0000259" key="4">
    <source>
        <dbReference type="PROSITE" id="PS01124"/>
    </source>
</evidence>
<reference evidence="5 6" key="2">
    <citation type="submission" date="2020-01" db="EMBL/GenBank/DDBJ databases">
        <title>Microvirga sp. nov., an arsenate reduction bacterium isolated from Tibet hotspring sediments.</title>
        <authorList>
            <person name="Xian W.-D."/>
            <person name="Li W.-J."/>
        </authorList>
    </citation>
    <scope>NUCLEOTIDE SEQUENCE [LARGE SCALE GENOMIC DNA]</scope>
    <source>
        <strain evidence="5 6">KCTC 23863</strain>
    </source>
</reference>